<feature type="non-terminal residue" evidence="1">
    <location>
        <position position="1"/>
    </location>
</feature>
<name>X1ARM5_9ZZZZ</name>
<dbReference type="EMBL" id="BART01011467">
    <property type="protein sequence ID" value="GAG85479.1"/>
    <property type="molecule type" value="Genomic_DNA"/>
</dbReference>
<gene>
    <name evidence="1" type="ORF">S01H4_24426</name>
</gene>
<proteinExistence type="predicted"/>
<protein>
    <submittedName>
        <fullName evidence="1">Uncharacterized protein</fullName>
    </submittedName>
</protein>
<sequence>HSGETGNRVLIRDKDYKFTRVLQYVRNVKPIGTDEEKEREASKAEKVVMKDVDSDVTTSKKQVSSAVTDLMTNDNKTREKVIANDTSDADNDRITIKSILFKITGDMDKAHEIASGVPIRDLKRILKAVDKAYADQILVQTKQKTTSTSEILGISNINDIIENKNPSHIFEKRRIDFETNLKKDLSNAFKVLENRDVPLKFKSISIQDIPQRPGEISKTDQAKVTIKIQKANGDMQDLIFRIPKIDPSTGTFTVHGRTKVLINQMMVNPISFPEEYVAKFGSSNNNRRNQGTGQLY</sequence>
<reference evidence="1" key="1">
    <citation type="journal article" date="2014" name="Front. Microbiol.">
        <title>High frequency of phylogenetically diverse reductive dehalogenase-homologous genes in deep subseafloor sedimentary metagenomes.</title>
        <authorList>
            <person name="Kawai M."/>
            <person name="Futagami T."/>
            <person name="Toyoda A."/>
            <person name="Takaki Y."/>
            <person name="Nishi S."/>
            <person name="Hori S."/>
            <person name="Arai W."/>
            <person name="Tsubouchi T."/>
            <person name="Morono Y."/>
            <person name="Uchiyama I."/>
            <person name="Ito T."/>
            <person name="Fujiyama A."/>
            <person name="Inagaki F."/>
            <person name="Takami H."/>
        </authorList>
    </citation>
    <scope>NUCLEOTIDE SEQUENCE</scope>
    <source>
        <strain evidence="1">Expedition CK06-06</strain>
    </source>
</reference>
<dbReference type="AlphaFoldDB" id="X1ARM5"/>
<accession>X1ARM5</accession>
<evidence type="ECO:0000313" key="1">
    <source>
        <dbReference type="EMBL" id="GAG85479.1"/>
    </source>
</evidence>
<organism evidence="1">
    <name type="scientific">marine sediment metagenome</name>
    <dbReference type="NCBI Taxonomy" id="412755"/>
    <lineage>
        <taxon>unclassified sequences</taxon>
        <taxon>metagenomes</taxon>
        <taxon>ecological metagenomes</taxon>
    </lineage>
</organism>
<comment type="caution">
    <text evidence="1">The sequence shown here is derived from an EMBL/GenBank/DDBJ whole genome shotgun (WGS) entry which is preliminary data.</text>
</comment>